<dbReference type="PANTHER" id="PTHR47396:SF1">
    <property type="entry name" value="ATP-DEPENDENT HELICASE IRC3-RELATED"/>
    <property type="match status" value="1"/>
</dbReference>
<keyword evidence="3" id="KW-0347">Helicase</keyword>
<evidence type="ECO:0000313" key="3">
    <source>
        <dbReference type="EMBL" id="PZN86146.1"/>
    </source>
</evidence>
<dbReference type="PANTHER" id="PTHR47396">
    <property type="entry name" value="TYPE I RESTRICTION ENZYME ECOKI R PROTEIN"/>
    <property type="match status" value="1"/>
</dbReference>
<feature type="compositionally biased region" description="Pro residues" evidence="1">
    <location>
        <begin position="460"/>
        <end position="473"/>
    </location>
</feature>
<evidence type="ECO:0000256" key="1">
    <source>
        <dbReference type="SAM" id="MobiDB-lite"/>
    </source>
</evidence>
<dbReference type="GO" id="GO:0005524">
    <property type="term" value="F:ATP binding"/>
    <property type="evidence" value="ECO:0007669"/>
    <property type="project" value="InterPro"/>
</dbReference>
<sequence>VAKAVPQAATKHWIEPLNLASGKEPRYYQNIAINRVTESVLLGMPRVLVTMATGTGKTFVAFQICWKLWNSRWNRAGQHRRPKILYLADRNILIDDPKAKMFAPFGDARHKISSRDASQGRDIYFGIYQALSSPANDIFKEYPPDFFDLIIVDECHRGSSRDDSNWRTILEYFSPAVQLGMTATPLRDESRDTYLYFGNPVYTYSLRQGIEDGFLAPYRVHRIITDVDAAGWRPTKNELDRYGRTIPDDEYQTHDFEKVVALRTRTKAIAKHLSNFLKGSDRFAKTLVFCVDQEHAAEMRHELGNLNKDLKQTYPDYVCRVTSDEGDIGRQHLSNFQDVDLPTPTILTTSQMLTTGIDAETVKNVVLARVIGSLAEFKQTIGRGTRLNVDYGKEYFNIIDYTGTATSHFADKDFDGEPETIDETIIDEDGETVSVTVEKPEQEATGAEDADQPKPEPDETPIPPQIKEPPPPRPPRKYYVDGGVVEIIGHLVYDLDTDGKKLQVVKYTDYSGRMVRSMYPSPEEFRTTWASADTRAEALHELAKRGIDFDELAAASGQADADPFDLLCHLAWNAPLLTRRERADRAKRKNPDWFATHSDTAKEILGLLLEKYIERGVIQFNDLSGLIKSPPFDRFGLPGEIANRHFGGIESMRQSIGQLQAALYQ</sequence>
<name>A0A2W4RV69_9GAMM</name>
<dbReference type="Gene3D" id="3.40.50.300">
    <property type="entry name" value="P-loop containing nucleotide triphosphate hydrolases"/>
    <property type="match status" value="2"/>
</dbReference>
<dbReference type="NCBIfam" id="NF046051">
    <property type="entry name" value="restrict_EcoAI"/>
    <property type="match status" value="1"/>
</dbReference>
<dbReference type="GO" id="GO:0004386">
    <property type="term" value="F:helicase activity"/>
    <property type="evidence" value="ECO:0007669"/>
    <property type="project" value="UniProtKB-KW"/>
</dbReference>
<dbReference type="PROSITE" id="PS51192">
    <property type="entry name" value="HELICASE_ATP_BIND_1"/>
    <property type="match status" value="1"/>
</dbReference>
<protein>
    <submittedName>
        <fullName evidence="3">DEAD/DEAH box helicase</fullName>
    </submittedName>
</protein>
<dbReference type="Pfam" id="PF08463">
    <property type="entry name" value="EcoEI_R_C"/>
    <property type="match status" value="1"/>
</dbReference>
<feature type="region of interest" description="Disordered" evidence="1">
    <location>
        <begin position="425"/>
        <end position="476"/>
    </location>
</feature>
<keyword evidence="3" id="KW-0067">ATP-binding</keyword>
<proteinExistence type="predicted"/>
<comment type="caution">
    <text evidence="3">The sequence shown here is derived from an EMBL/GenBank/DDBJ whole genome shotgun (WGS) entry which is preliminary data.</text>
</comment>
<dbReference type="SMART" id="SM00487">
    <property type="entry name" value="DEXDc"/>
    <property type="match status" value="1"/>
</dbReference>
<dbReference type="GO" id="GO:0006304">
    <property type="term" value="P:DNA modification"/>
    <property type="evidence" value="ECO:0007669"/>
    <property type="project" value="InterPro"/>
</dbReference>
<dbReference type="InterPro" id="IPR050742">
    <property type="entry name" value="Helicase_Restrict-Modif_Enz"/>
</dbReference>
<dbReference type="CDD" id="cd18799">
    <property type="entry name" value="SF2_C_EcoAI-like"/>
    <property type="match status" value="1"/>
</dbReference>
<reference evidence="3 4" key="1">
    <citation type="journal article" date="2018" name="Aquat. Microb. Ecol.">
        <title>Gammaproteobacterial methanotrophs dominate.</title>
        <authorList>
            <person name="Rissanen A.J."/>
            <person name="Saarenheimo J."/>
            <person name="Tiirola M."/>
            <person name="Peura S."/>
            <person name="Aalto S.L."/>
            <person name="Karvinen A."/>
            <person name="Nykanen H."/>
        </authorList>
    </citation>
    <scope>NUCLEOTIDE SEQUENCE [LARGE SCALE GENOMIC DNA]</scope>
    <source>
        <strain evidence="3">AMbin10</strain>
    </source>
</reference>
<gene>
    <name evidence="3" type="ORF">DM484_01045</name>
</gene>
<feature type="domain" description="Helicase ATP-binding" evidence="2">
    <location>
        <begin position="38"/>
        <end position="203"/>
    </location>
</feature>
<dbReference type="GO" id="GO:0005829">
    <property type="term" value="C:cytosol"/>
    <property type="evidence" value="ECO:0007669"/>
    <property type="project" value="TreeGrafter"/>
</dbReference>
<dbReference type="EMBL" id="QJPH01000092">
    <property type="protein sequence ID" value="PZN86146.1"/>
    <property type="molecule type" value="Genomic_DNA"/>
</dbReference>
<evidence type="ECO:0000259" key="2">
    <source>
        <dbReference type="PROSITE" id="PS51192"/>
    </source>
</evidence>
<dbReference type="Pfam" id="PF04851">
    <property type="entry name" value="ResIII"/>
    <property type="match status" value="1"/>
</dbReference>
<evidence type="ECO:0000313" key="4">
    <source>
        <dbReference type="Proteomes" id="UP000249396"/>
    </source>
</evidence>
<dbReference type="Proteomes" id="UP000249396">
    <property type="component" value="Unassembled WGS sequence"/>
</dbReference>
<dbReference type="InterPro" id="IPR013670">
    <property type="entry name" value="EcoEI_R_C_dom"/>
</dbReference>
<keyword evidence="3" id="KW-0378">Hydrolase</keyword>
<organism evidence="3 4">
    <name type="scientific">Candidatus Methylumidiphilus alinenensis</name>
    <dbReference type="NCBI Taxonomy" id="2202197"/>
    <lineage>
        <taxon>Bacteria</taxon>
        <taxon>Pseudomonadati</taxon>
        <taxon>Pseudomonadota</taxon>
        <taxon>Gammaproteobacteria</taxon>
        <taxon>Methylococcales</taxon>
        <taxon>Candidatus Methylumidiphilus</taxon>
    </lineage>
</organism>
<dbReference type="GO" id="GO:0003677">
    <property type="term" value="F:DNA binding"/>
    <property type="evidence" value="ECO:0007669"/>
    <property type="project" value="InterPro"/>
</dbReference>
<dbReference type="InterPro" id="IPR014001">
    <property type="entry name" value="Helicase_ATP-bd"/>
</dbReference>
<dbReference type="InterPro" id="IPR027417">
    <property type="entry name" value="P-loop_NTPase"/>
</dbReference>
<dbReference type="AlphaFoldDB" id="A0A2W4RV69"/>
<keyword evidence="3" id="KW-0547">Nucleotide-binding</keyword>
<dbReference type="SUPFAM" id="SSF52540">
    <property type="entry name" value="P-loop containing nucleoside triphosphate hydrolases"/>
    <property type="match status" value="1"/>
</dbReference>
<dbReference type="GO" id="GO:0016787">
    <property type="term" value="F:hydrolase activity"/>
    <property type="evidence" value="ECO:0007669"/>
    <property type="project" value="InterPro"/>
</dbReference>
<accession>A0A2W4RV69</accession>
<dbReference type="InterPro" id="IPR006935">
    <property type="entry name" value="Helicase/UvrB_N"/>
</dbReference>
<dbReference type="CDD" id="cd18032">
    <property type="entry name" value="DEXHc_RE_I_III_res"/>
    <property type="match status" value="1"/>
</dbReference>
<feature type="non-terminal residue" evidence="3">
    <location>
        <position position="1"/>
    </location>
</feature>